<sequence length="184" mass="20610">MKKIYSSMLGILQSYKDDTPKPPLHVGEVMSCWTAYAIFREAQIFYKMALNTTEDKPLKNITQEIFDGSIKDWNKLRDFLIKEGVQLPPTSQAKPDSKPSDIPLGVKLTDDEIANGIALKLASVNVLCASSISQSTRTDVALMFLKVQTNILMFSAELKTLMEKRSWLKTPPFYLPPGAPTQKP</sequence>
<keyword evidence="2" id="KW-1185">Reference proteome</keyword>
<dbReference type="EMBL" id="LELK01000004">
    <property type="protein sequence ID" value="KMM37289.1"/>
    <property type="molecule type" value="Genomic_DNA"/>
</dbReference>
<comment type="caution">
    <text evidence="1">The sequence shown here is derived from an EMBL/GenBank/DDBJ whole genome shotgun (WGS) entry which is preliminary data.</text>
</comment>
<dbReference type="InterPro" id="IPR021617">
    <property type="entry name" value="DUF3231"/>
</dbReference>
<evidence type="ECO:0000313" key="2">
    <source>
        <dbReference type="Proteomes" id="UP000035996"/>
    </source>
</evidence>
<dbReference type="STRING" id="157733.AB986_15620"/>
<evidence type="ECO:0008006" key="3">
    <source>
        <dbReference type="Google" id="ProtNLM"/>
    </source>
</evidence>
<dbReference type="RefSeq" id="WP_048312184.1">
    <property type="nucleotide sequence ID" value="NZ_CP119526.1"/>
</dbReference>
<accession>A0A0J6CZ12</accession>
<dbReference type="AlphaFoldDB" id="A0A0J6CZ12"/>
<evidence type="ECO:0000313" key="1">
    <source>
        <dbReference type="EMBL" id="KMM37289.1"/>
    </source>
</evidence>
<gene>
    <name evidence="1" type="ORF">AB986_15620</name>
</gene>
<dbReference type="Proteomes" id="UP000035996">
    <property type="component" value="Unassembled WGS sequence"/>
</dbReference>
<proteinExistence type="predicted"/>
<organism evidence="1 2">
    <name type="scientific">Guptibacillus hwajinpoensis</name>
    <dbReference type="NCBI Taxonomy" id="208199"/>
    <lineage>
        <taxon>Bacteria</taxon>
        <taxon>Bacillati</taxon>
        <taxon>Bacillota</taxon>
        <taxon>Bacilli</taxon>
        <taxon>Bacillales</taxon>
        <taxon>Guptibacillaceae</taxon>
        <taxon>Guptibacillus</taxon>
    </lineage>
</organism>
<reference evidence="1" key="1">
    <citation type="submission" date="2015-06" db="EMBL/GenBank/DDBJ databases">
        <authorList>
            <person name="Liu B."/>
            <person name="Wang J."/>
            <person name="Zhu Y."/>
            <person name="Liu G."/>
            <person name="Chen Q."/>
            <person name="Zheng C."/>
            <person name="Che J."/>
            <person name="Ge C."/>
            <person name="Shi H."/>
            <person name="Pan Z."/>
            <person name="Liu X."/>
        </authorList>
    </citation>
    <scope>NUCLEOTIDE SEQUENCE [LARGE SCALE GENOMIC DNA]</scope>
    <source>
        <strain evidence="1">DSM 16346</strain>
    </source>
</reference>
<protein>
    <recommendedName>
        <fullName evidence="3">DUF3231 family protein</fullName>
    </recommendedName>
</protein>
<dbReference type="OrthoDB" id="1934429at2"/>
<name>A0A0J6CZ12_9BACL</name>
<dbReference type="InterPro" id="IPR012347">
    <property type="entry name" value="Ferritin-like"/>
</dbReference>
<dbReference type="Pfam" id="PF11553">
    <property type="entry name" value="DUF3231"/>
    <property type="match status" value="1"/>
</dbReference>
<dbReference type="Gene3D" id="1.20.1260.10">
    <property type="match status" value="1"/>
</dbReference>